<dbReference type="FunFam" id="3.40.50.300:FF:000444">
    <property type="entry name" value="ATP-dependent DNA helicase"/>
    <property type="match status" value="1"/>
</dbReference>
<keyword evidence="8 21" id="KW-0547">Nucleotide-binding</keyword>
<evidence type="ECO:0000256" key="23">
    <source>
        <dbReference type="SAM" id="Phobius"/>
    </source>
</evidence>
<evidence type="ECO:0000256" key="17">
    <source>
        <dbReference type="ARBA" id="ARBA00023242"/>
    </source>
</evidence>
<dbReference type="Pfam" id="PF16124">
    <property type="entry name" value="RecQ_Zn_bind"/>
    <property type="match status" value="1"/>
</dbReference>
<dbReference type="GO" id="GO:0045934">
    <property type="term" value="P:negative regulation of nucleobase-containing compound metabolic process"/>
    <property type="evidence" value="ECO:0007669"/>
    <property type="project" value="UniProtKB-ARBA"/>
</dbReference>
<gene>
    <name evidence="26" type="ORF">C7M84_010146</name>
</gene>
<dbReference type="GO" id="GO:0043138">
    <property type="term" value="F:3'-5' DNA helicase activity"/>
    <property type="evidence" value="ECO:0007669"/>
    <property type="project" value="UniProtKB-EC"/>
</dbReference>
<evidence type="ECO:0000256" key="18">
    <source>
        <dbReference type="ARBA" id="ARBA00023306"/>
    </source>
</evidence>
<comment type="subcellular location">
    <subcellularLocation>
        <location evidence="2">Nucleus</location>
        <location evidence="2">Nucleoplasm</location>
    </subcellularLocation>
</comment>
<evidence type="ECO:0000256" key="7">
    <source>
        <dbReference type="ARBA" id="ARBA00022723"/>
    </source>
</evidence>
<dbReference type="PANTHER" id="PTHR13710">
    <property type="entry name" value="DNA HELICASE RECQ FAMILY MEMBER"/>
    <property type="match status" value="1"/>
</dbReference>
<dbReference type="CDD" id="cd18794">
    <property type="entry name" value="SF2_C_RecQ"/>
    <property type="match status" value="1"/>
</dbReference>
<dbReference type="EC" id="5.6.2.4" evidence="21"/>
<dbReference type="SMART" id="SM00490">
    <property type="entry name" value="HELICc"/>
    <property type="match status" value="1"/>
</dbReference>
<dbReference type="GO" id="GO:0003677">
    <property type="term" value="F:DNA binding"/>
    <property type="evidence" value="ECO:0007669"/>
    <property type="project" value="UniProtKB-KW"/>
</dbReference>
<dbReference type="GO" id="GO:0051301">
    <property type="term" value="P:cell division"/>
    <property type="evidence" value="ECO:0007669"/>
    <property type="project" value="UniProtKB-KW"/>
</dbReference>
<evidence type="ECO:0000256" key="21">
    <source>
        <dbReference type="RuleBase" id="RU364117"/>
    </source>
</evidence>
<reference evidence="26 27" key="2">
    <citation type="submission" date="2019-01" db="EMBL/GenBank/DDBJ databases">
        <title>The decoding of complex shrimp genome reveals the adaptation for benthos swimmer, frequently molting mechanism and breeding impact on genome.</title>
        <authorList>
            <person name="Sun Y."/>
            <person name="Gao Y."/>
            <person name="Yu Y."/>
        </authorList>
    </citation>
    <scope>NUCLEOTIDE SEQUENCE [LARGE SCALE GENOMIC DNA]</scope>
    <source>
        <tissue evidence="26">Muscle</tissue>
    </source>
</reference>
<organism evidence="26 27">
    <name type="scientific">Penaeus vannamei</name>
    <name type="common">Whiteleg shrimp</name>
    <name type="synonym">Litopenaeus vannamei</name>
    <dbReference type="NCBI Taxonomy" id="6689"/>
    <lineage>
        <taxon>Eukaryota</taxon>
        <taxon>Metazoa</taxon>
        <taxon>Ecdysozoa</taxon>
        <taxon>Arthropoda</taxon>
        <taxon>Crustacea</taxon>
        <taxon>Multicrustacea</taxon>
        <taxon>Malacostraca</taxon>
        <taxon>Eumalacostraca</taxon>
        <taxon>Eucarida</taxon>
        <taxon>Decapoda</taxon>
        <taxon>Dendrobranchiata</taxon>
        <taxon>Penaeoidea</taxon>
        <taxon>Penaeidae</taxon>
        <taxon>Penaeus</taxon>
    </lineage>
</organism>
<comment type="similarity">
    <text evidence="3 21">Belongs to the helicase family. RecQ subfamily.</text>
</comment>
<dbReference type="EMBL" id="QCYY01002283">
    <property type="protein sequence ID" value="ROT71532.1"/>
    <property type="molecule type" value="Genomic_DNA"/>
</dbReference>
<dbReference type="Proteomes" id="UP000283509">
    <property type="component" value="Unassembled WGS sequence"/>
</dbReference>
<dbReference type="GO" id="GO:0000724">
    <property type="term" value="P:double-strand break repair via homologous recombination"/>
    <property type="evidence" value="ECO:0007669"/>
    <property type="project" value="TreeGrafter"/>
</dbReference>
<keyword evidence="15" id="KW-0234">DNA repair</keyword>
<dbReference type="OrthoDB" id="10261556at2759"/>
<evidence type="ECO:0000256" key="19">
    <source>
        <dbReference type="ARBA" id="ARBA00034617"/>
    </source>
</evidence>
<dbReference type="Pfam" id="PF00271">
    <property type="entry name" value="Helicase_C"/>
    <property type="match status" value="1"/>
</dbReference>
<dbReference type="PANTHER" id="PTHR13710:SF152">
    <property type="entry name" value="ATP-DEPENDENT DNA HELICASE Q5"/>
    <property type="match status" value="1"/>
</dbReference>
<evidence type="ECO:0000256" key="22">
    <source>
        <dbReference type="SAM" id="MobiDB-lite"/>
    </source>
</evidence>
<keyword evidence="27" id="KW-1185">Reference proteome</keyword>
<reference evidence="26 27" key="1">
    <citation type="submission" date="2018-04" db="EMBL/GenBank/DDBJ databases">
        <authorList>
            <person name="Zhang X."/>
            <person name="Yuan J."/>
            <person name="Li F."/>
            <person name="Xiang J."/>
        </authorList>
    </citation>
    <scope>NUCLEOTIDE SEQUENCE [LARGE SCALE GENOMIC DNA]</scope>
    <source>
        <tissue evidence="26">Muscle</tissue>
    </source>
</reference>
<dbReference type="InterPro" id="IPR004589">
    <property type="entry name" value="DNA_helicase_ATP-dep_RecQ"/>
</dbReference>
<feature type="transmembrane region" description="Helical" evidence="23">
    <location>
        <begin position="515"/>
        <end position="547"/>
    </location>
</feature>
<dbReference type="InterPro" id="IPR011545">
    <property type="entry name" value="DEAD/DEAH_box_helicase_dom"/>
</dbReference>
<dbReference type="GO" id="GO:0010605">
    <property type="term" value="P:negative regulation of macromolecule metabolic process"/>
    <property type="evidence" value="ECO:0007669"/>
    <property type="project" value="UniProtKB-ARBA"/>
</dbReference>
<evidence type="ECO:0000256" key="20">
    <source>
        <dbReference type="ARBA" id="ARBA00049360"/>
    </source>
</evidence>
<comment type="catalytic activity">
    <reaction evidence="19 21">
        <text>Couples ATP hydrolysis with the unwinding of duplex DNA by translocating in the 3'-5' direction.</text>
        <dbReference type="EC" id="5.6.2.4"/>
    </reaction>
</comment>
<evidence type="ECO:0000256" key="2">
    <source>
        <dbReference type="ARBA" id="ARBA00004642"/>
    </source>
</evidence>
<dbReference type="GO" id="GO:0016887">
    <property type="term" value="F:ATP hydrolysis activity"/>
    <property type="evidence" value="ECO:0007669"/>
    <property type="project" value="RHEA"/>
</dbReference>
<evidence type="ECO:0000256" key="9">
    <source>
        <dbReference type="ARBA" id="ARBA00022763"/>
    </source>
</evidence>
<keyword evidence="11 21" id="KW-0347">Helicase</keyword>
<proteinExistence type="inferred from homology"/>
<keyword evidence="10 21" id="KW-0378">Hydrolase</keyword>
<evidence type="ECO:0000313" key="26">
    <source>
        <dbReference type="EMBL" id="ROT71532.1"/>
    </source>
</evidence>
<dbReference type="GO" id="GO:0005654">
    <property type="term" value="C:nucleoplasm"/>
    <property type="evidence" value="ECO:0007669"/>
    <property type="project" value="UniProtKB-SubCell"/>
</dbReference>
<evidence type="ECO:0000256" key="5">
    <source>
        <dbReference type="ARBA" id="ARBA00022618"/>
    </source>
</evidence>
<evidence type="ECO:0000256" key="6">
    <source>
        <dbReference type="ARBA" id="ARBA00022705"/>
    </source>
</evidence>
<keyword evidence="17 21" id="KW-0539">Nucleus</keyword>
<evidence type="ECO:0000259" key="24">
    <source>
        <dbReference type="PROSITE" id="PS51192"/>
    </source>
</evidence>
<evidence type="ECO:0000256" key="3">
    <source>
        <dbReference type="ARBA" id="ARBA00005446"/>
    </source>
</evidence>
<comment type="catalytic activity">
    <reaction evidence="20 21">
        <text>ATP + H2O = ADP + phosphate + H(+)</text>
        <dbReference type="Rhea" id="RHEA:13065"/>
        <dbReference type="ChEBI" id="CHEBI:15377"/>
        <dbReference type="ChEBI" id="CHEBI:15378"/>
        <dbReference type="ChEBI" id="CHEBI:30616"/>
        <dbReference type="ChEBI" id="CHEBI:43474"/>
        <dbReference type="ChEBI" id="CHEBI:456216"/>
    </reaction>
</comment>
<dbReference type="PROSITE" id="PS00690">
    <property type="entry name" value="DEAH_ATP_HELICASE"/>
    <property type="match status" value="1"/>
</dbReference>
<keyword evidence="23" id="KW-0472">Membrane</keyword>
<protein>
    <recommendedName>
        <fullName evidence="21">ATP-dependent DNA helicase</fullName>
        <ecNumber evidence="21">5.6.2.4</ecNumber>
    </recommendedName>
</protein>
<dbReference type="InterPro" id="IPR027417">
    <property type="entry name" value="P-loop_NTPase"/>
</dbReference>
<keyword evidence="23" id="KW-1133">Transmembrane helix</keyword>
<keyword evidence="6" id="KW-0235">DNA replication</keyword>
<dbReference type="InterPro" id="IPR032284">
    <property type="entry name" value="RecQ_Zn-bd"/>
</dbReference>
<evidence type="ECO:0000256" key="15">
    <source>
        <dbReference type="ARBA" id="ARBA00023204"/>
    </source>
</evidence>
<dbReference type="GO" id="GO:0009378">
    <property type="term" value="F:four-way junction helicase activity"/>
    <property type="evidence" value="ECO:0007669"/>
    <property type="project" value="TreeGrafter"/>
</dbReference>
<evidence type="ECO:0000256" key="14">
    <source>
        <dbReference type="ARBA" id="ARBA00023125"/>
    </source>
</evidence>
<comment type="caution">
    <text evidence="26">The sequence shown here is derived from an EMBL/GenBank/DDBJ whole genome shotgun (WGS) entry which is preliminary data.</text>
</comment>
<dbReference type="InterPro" id="IPR014001">
    <property type="entry name" value="Helicase_ATP-bd"/>
</dbReference>
<dbReference type="GO" id="GO:0046872">
    <property type="term" value="F:metal ion binding"/>
    <property type="evidence" value="ECO:0007669"/>
    <property type="project" value="UniProtKB-KW"/>
</dbReference>
<evidence type="ECO:0000313" key="27">
    <source>
        <dbReference type="Proteomes" id="UP000283509"/>
    </source>
</evidence>
<dbReference type="PROSITE" id="PS51192">
    <property type="entry name" value="HELICASE_ATP_BIND_1"/>
    <property type="match status" value="1"/>
</dbReference>
<evidence type="ECO:0000256" key="11">
    <source>
        <dbReference type="ARBA" id="ARBA00022806"/>
    </source>
</evidence>
<accession>A0A423T4U1</accession>
<feature type="domain" description="Helicase ATP-binding" evidence="24">
    <location>
        <begin position="34"/>
        <end position="209"/>
    </location>
</feature>
<keyword evidence="7" id="KW-0479">Metal-binding</keyword>
<dbReference type="InterPro" id="IPR002464">
    <property type="entry name" value="DNA/RNA_helicase_DEAH_CS"/>
</dbReference>
<keyword evidence="16" id="KW-0413">Isomerase</keyword>
<evidence type="ECO:0000256" key="16">
    <source>
        <dbReference type="ARBA" id="ARBA00023235"/>
    </source>
</evidence>
<dbReference type="FunFam" id="3.40.50.300:FF:000614">
    <property type="entry name" value="ATP-dependent DNA helicase"/>
    <property type="match status" value="1"/>
</dbReference>
<dbReference type="GO" id="GO:0005524">
    <property type="term" value="F:ATP binding"/>
    <property type="evidence" value="ECO:0007669"/>
    <property type="project" value="UniProtKB-KW"/>
</dbReference>
<keyword evidence="5" id="KW-0132">Cell division</keyword>
<dbReference type="GO" id="GO:0006260">
    <property type="term" value="P:DNA replication"/>
    <property type="evidence" value="ECO:0007669"/>
    <property type="project" value="UniProtKB-KW"/>
</dbReference>
<keyword evidence="12" id="KW-0862">Zinc</keyword>
<dbReference type="SUPFAM" id="SSF52540">
    <property type="entry name" value="P-loop containing nucleoside triphosphate hydrolases"/>
    <property type="match status" value="1"/>
</dbReference>
<feature type="region of interest" description="Disordered" evidence="22">
    <location>
        <begin position="476"/>
        <end position="504"/>
    </location>
</feature>
<evidence type="ECO:0000256" key="4">
    <source>
        <dbReference type="ARBA" id="ARBA00022553"/>
    </source>
</evidence>
<keyword evidence="14" id="KW-0238">DNA-binding</keyword>
<keyword evidence="13 21" id="KW-0067">ATP-binding</keyword>
<name>A0A423T4U1_PENVA</name>
<dbReference type="GO" id="GO:0005694">
    <property type="term" value="C:chromosome"/>
    <property type="evidence" value="ECO:0007669"/>
    <property type="project" value="TreeGrafter"/>
</dbReference>
<keyword evidence="18" id="KW-0131">Cell cycle</keyword>
<dbReference type="Gene3D" id="3.40.50.300">
    <property type="entry name" value="P-loop containing nucleotide triphosphate hydrolases"/>
    <property type="match status" value="2"/>
</dbReference>
<dbReference type="InterPro" id="IPR001650">
    <property type="entry name" value="Helicase_C-like"/>
</dbReference>
<evidence type="ECO:0000256" key="13">
    <source>
        <dbReference type="ARBA" id="ARBA00022840"/>
    </source>
</evidence>
<dbReference type="STRING" id="6689.A0A423T4U1"/>
<dbReference type="GO" id="GO:0005737">
    <property type="term" value="C:cytoplasm"/>
    <property type="evidence" value="ECO:0007669"/>
    <property type="project" value="TreeGrafter"/>
</dbReference>
<keyword evidence="4" id="KW-0597">Phosphoprotein</keyword>
<dbReference type="SMART" id="SM00487">
    <property type="entry name" value="DEXDc"/>
    <property type="match status" value="1"/>
</dbReference>
<keyword evidence="23" id="KW-0812">Transmembrane</keyword>
<dbReference type="PROSITE" id="PS51194">
    <property type="entry name" value="HELICASE_CTER"/>
    <property type="match status" value="1"/>
</dbReference>
<dbReference type="AlphaFoldDB" id="A0A423T4U1"/>
<sequence>MAPKAKSREAIVASLTKYFKHDSFKSDLQRRAVEAVVHGDHDVFVSMPTGSGKSLCYQLPAVMSEGQVAIVVSPLIALIKDQMEHLQKLKIVAESINSKMTSKERKRVLADLSCMSPNTRLLYITPEQAATDFFKGLLDRLYKYKKLSYFVVDEAHCVSQWGHDFRPDFLRLGHLRTKIPNIPWVALTATATARVVEDIFMQLKLKKPVSKFKSSCFRSNLFYDVRFKDALDDPFEDLKDFVIQSLGVGWEQNRTIRSGCGIIYCRTRAGTIELADQLSKKGVLTKAYHAGLKDRERSQVQEDWMDGKVPVITATVSFGMGVDKASVRFVVHWSVPQSMAGYYQESGRAGRDGLPSRCRIYYSKSERDTIFFLLRQDEGKAKASGKTNKEDQAKIAIKNYEYMVKFCEVPICRHHSFAKFFGDDKPDCKKRCDYCTNPRAVDKLVEQWSASLIRKSNYRFGAVAVFEDSYDEDLYGGGRRGQKRNSRSGAPKSPPGQYANQVNTPHTSPTVSTAAFVYCIFFLPLFLFFFNSYSLLVTSLHFFVYLFPLPLSHSPSPSPSPFSFPSSSYSASASPTPILSHSILFHYPPFSPPLSILPTPSLHPPFVLFRPSPLSSPTPFPKLSLSSHPSLSLLPFFSLLSPCSPSIPSFPLLSPSHPSPLPLSSLSSPLSPLSLLPPPSFPLPPPPSPLPHLPLPSPSPSLPFFLPPSPPCSPCLPSFSTPSLPFFPPPSPRFTTHSLSVIRGNFVAFKSGKAWHPVPYLANDTCRLGCQTPCMQRRRANASEEVMSPTAVAANSPDGRKFTRHLKNTL</sequence>
<feature type="domain" description="Helicase C-terminal" evidence="25">
    <location>
        <begin position="242"/>
        <end position="401"/>
    </location>
</feature>
<dbReference type="NCBIfam" id="TIGR00614">
    <property type="entry name" value="recQ_fam"/>
    <property type="match status" value="1"/>
</dbReference>
<evidence type="ECO:0000256" key="10">
    <source>
        <dbReference type="ARBA" id="ARBA00022801"/>
    </source>
</evidence>
<evidence type="ECO:0000256" key="8">
    <source>
        <dbReference type="ARBA" id="ARBA00022741"/>
    </source>
</evidence>
<keyword evidence="9" id="KW-0227">DNA damage</keyword>
<evidence type="ECO:0000259" key="25">
    <source>
        <dbReference type="PROSITE" id="PS51194"/>
    </source>
</evidence>
<evidence type="ECO:0000256" key="12">
    <source>
        <dbReference type="ARBA" id="ARBA00022833"/>
    </source>
</evidence>
<comment type="cofactor">
    <cofactor evidence="1">
        <name>Zn(2+)</name>
        <dbReference type="ChEBI" id="CHEBI:29105"/>
    </cofactor>
</comment>
<dbReference type="Pfam" id="PF00270">
    <property type="entry name" value="DEAD"/>
    <property type="match status" value="1"/>
</dbReference>
<evidence type="ECO:0000256" key="1">
    <source>
        <dbReference type="ARBA" id="ARBA00001947"/>
    </source>
</evidence>